<dbReference type="PANTHER" id="PTHR16027">
    <property type="entry name" value="DILUTE DOMAIN-CONTAINING PROTEIN YPR089W"/>
    <property type="match status" value="1"/>
</dbReference>
<feature type="region of interest" description="Disordered" evidence="1">
    <location>
        <begin position="150"/>
        <end position="174"/>
    </location>
</feature>
<dbReference type="Pfam" id="PF01843">
    <property type="entry name" value="DIL"/>
    <property type="match status" value="2"/>
</dbReference>
<dbReference type="OrthoDB" id="426293at2759"/>
<accession>A7TKC2</accession>
<dbReference type="OMA" id="SIEHYSY"/>
<dbReference type="HOGENOM" id="CLU_019651_0_0_1"/>
<dbReference type="KEGG" id="vpo:Kpol_538p9"/>
<organism evidence="4">
    <name type="scientific">Vanderwaltozyma polyspora (strain ATCC 22028 / DSM 70294 / BCRC 21397 / CBS 2163 / NBRC 10782 / NRRL Y-8283 / UCD 57-17)</name>
    <name type="common">Kluyveromyces polysporus</name>
    <dbReference type="NCBI Taxonomy" id="436907"/>
    <lineage>
        <taxon>Eukaryota</taxon>
        <taxon>Fungi</taxon>
        <taxon>Dikarya</taxon>
        <taxon>Ascomycota</taxon>
        <taxon>Saccharomycotina</taxon>
        <taxon>Saccharomycetes</taxon>
        <taxon>Saccharomycetales</taxon>
        <taxon>Saccharomycetaceae</taxon>
        <taxon>Vanderwaltozyma</taxon>
    </lineage>
</organism>
<dbReference type="AlphaFoldDB" id="A7TKC2"/>
<feature type="compositionally biased region" description="Acidic residues" evidence="1">
    <location>
        <begin position="599"/>
        <end position="615"/>
    </location>
</feature>
<protein>
    <recommendedName>
        <fullName evidence="2">Dilute domain-containing protein</fullName>
    </recommendedName>
</protein>
<feature type="compositionally biased region" description="Basic and acidic residues" evidence="1">
    <location>
        <begin position="632"/>
        <end position="649"/>
    </location>
</feature>
<dbReference type="STRING" id="436907.A7TKC2"/>
<evidence type="ECO:0000313" key="3">
    <source>
        <dbReference type="EMBL" id="EDO17249.1"/>
    </source>
</evidence>
<evidence type="ECO:0000259" key="2">
    <source>
        <dbReference type="PROSITE" id="PS51126"/>
    </source>
</evidence>
<dbReference type="PROSITE" id="PS51126">
    <property type="entry name" value="DILUTE"/>
    <property type="match status" value="1"/>
</dbReference>
<proteinExistence type="predicted"/>
<dbReference type="SMART" id="SM01132">
    <property type="entry name" value="DIL"/>
    <property type="match status" value="1"/>
</dbReference>
<dbReference type="eggNOG" id="ENOG502QRMC">
    <property type="taxonomic scope" value="Eukaryota"/>
</dbReference>
<dbReference type="Proteomes" id="UP000000267">
    <property type="component" value="Unassembled WGS sequence"/>
</dbReference>
<evidence type="ECO:0000313" key="4">
    <source>
        <dbReference type="Proteomes" id="UP000000267"/>
    </source>
</evidence>
<feature type="region of interest" description="Disordered" evidence="1">
    <location>
        <begin position="598"/>
        <end position="684"/>
    </location>
</feature>
<dbReference type="PANTHER" id="PTHR16027:SF6">
    <property type="entry name" value="DILUTE DOMAIN-CONTAINING PROTEIN"/>
    <property type="match status" value="1"/>
</dbReference>
<dbReference type="InterPro" id="IPR052072">
    <property type="entry name" value="Vascular_dev_regulator"/>
</dbReference>
<dbReference type="PhylomeDB" id="A7TKC2"/>
<feature type="compositionally biased region" description="Low complexity" evidence="1">
    <location>
        <begin position="151"/>
        <end position="171"/>
    </location>
</feature>
<name>A7TKC2_VANPO</name>
<dbReference type="GO" id="GO:0051020">
    <property type="term" value="F:GTPase binding"/>
    <property type="evidence" value="ECO:0007669"/>
    <property type="project" value="TreeGrafter"/>
</dbReference>
<reference evidence="3 4" key="1">
    <citation type="journal article" date="2007" name="Proc. Natl. Acad. Sci. U.S.A.">
        <title>Independent sorting-out of thousands of duplicated gene pairs in two yeast species descended from a whole-genome duplication.</title>
        <authorList>
            <person name="Scannell D.R."/>
            <person name="Frank A.C."/>
            <person name="Conant G.C."/>
            <person name="Byrne K.P."/>
            <person name="Woolfit M."/>
            <person name="Wolfe K.H."/>
        </authorList>
    </citation>
    <scope>NUCLEOTIDE SEQUENCE [LARGE SCALE GENOMIC DNA]</scope>
    <source>
        <strain evidence="4">ATCC 22028 / DSM 70294 / BCRC 21397 / CBS 2163 / NBRC 10782 / NRRL Y-8283 / UCD 57-17</strain>
    </source>
</reference>
<dbReference type="RefSeq" id="XP_001645107.1">
    <property type="nucleotide sequence ID" value="XM_001645057.1"/>
</dbReference>
<keyword evidence="4" id="KW-1185">Reference proteome</keyword>
<dbReference type="FunCoup" id="A7TKC2">
    <property type="interactions" value="29"/>
</dbReference>
<sequence>MSGVWGDNSAFNTDIDNPFGNIDLKIAGLSLSTGTEGDNDDVFNTKSSPDVLLGNNDEEINPSIQHFDFDKLLKYQYIEFSDYDIPQIIDLILSLPKSYPHISTYPAALLFQCIRYADHKKESPSLVDSLFNLSMTSILSSISSNHQPLPNTDLNSSADNNNNSNATNNNSEPPRRSGDIVVITYWFSTFSFLYYYFCKDESFFRRYPTLLQELINTLNSLMIQLISSIHSRLEPLIDPTILQYTTIQDVKQTLYKQDWNFFKKRRQMKAAHQAAERMKEKSNSPYLDDEMLKHLYPPSLEEQMKPSPMKIVQIFGALVYVLDLHEVHPLYQQQCLSMAVQWFSTSLFNKIIKDRVKKSLSRAHAIQIRLNLDTLDTWIKNNDLTVEKPLMIDDFMWQLFPYTLLKDVNEINLNVPTLRNIIMYTPKIVDPKQESNTNNDFIYNINNTAFYYQSFHRIAQIHLEPVYQLLQWLQVATTLNSEESLDSTISLLQRLTPVQLLKSIEHYSYELDEHKFKSALRKKLSTICKMEIHKNDAYLQERVVPSLALPTVPELTDTYSRVKDKSKSYQPFLPVDIEDAAFEIHDKNYKARRDAIYSEPEESNSEDENDEENNEESSKKENSDENSLQHAISKEKSGSPLDNEGKEEFNWSEPTKNDNVFDAPSSTNHKDNSWKKHEFEANPW</sequence>
<feature type="domain" description="Dilute" evidence="2">
    <location>
        <begin position="136"/>
        <end position="530"/>
    </location>
</feature>
<dbReference type="GeneID" id="5545455"/>
<dbReference type="InParanoid" id="A7TKC2"/>
<dbReference type="InterPro" id="IPR002710">
    <property type="entry name" value="Dilute_dom"/>
</dbReference>
<evidence type="ECO:0000256" key="1">
    <source>
        <dbReference type="SAM" id="MobiDB-lite"/>
    </source>
</evidence>
<dbReference type="EMBL" id="DS480407">
    <property type="protein sequence ID" value="EDO17249.1"/>
    <property type="molecule type" value="Genomic_DNA"/>
</dbReference>
<feature type="compositionally biased region" description="Basic and acidic residues" evidence="1">
    <location>
        <begin position="668"/>
        <end position="684"/>
    </location>
</feature>
<gene>
    <name evidence="3" type="ORF">Kpol_538p9</name>
</gene>